<dbReference type="AlphaFoldDB" id="A0A0F8XCV8"/>
<reference evidence="1" key="1">
    <citation type="journal article" date="2015" name="Nature">
        <title>Complex archaea that bridge the gap between prokaryotes and eukaryotes.</title>
        <authorList>
            <person name="Spang A."/>
            <person name="Saw J.H."/>
            <person name="Jorgensen S.L."/>
            <person name="Zaremba-Niedzwiedzka K."/>
            <person name="Martijn J."/>
            <person name="Lind A.E."/>
            <person name="van Eijk R."/>
            <person name="Schleper C."/>
            <person name="Guy L."/>
            <person name="Ettema T.J."/>
        </authorList>
    </citation>
    <scope>NUCLEOTIDE SEQUENCE</scope>
</reference>
<comment type="caution">
    <text evidence="1">The sequence shown here is derived from an EMBL/GenBank/DDBJ whole genome shotgun (WGS) entry which is preliminary data.</text>
</comment>
<sequence>MPQESKPNRRKADATHFLVSFKPTHHNIVGNIADAIDSLVDRSGRTVHGAYVSVHELPDGDMYTIDWSKDQDLPPDTIHAIVETGWLVKVGNETDLDKREAPTEAGASL</sequence>
<dbReference type="EMBL" id="LAZR01059971">
    <property type="protein sequence ID" value="KKK66673.1"/>
    <property type="molecule type" value="Genomic_DNA"/>
</dbReference>
<accession>A0A0F8XCV8</accession>
<organism evidence="1">
    <name type="scientific">marine sediment metagenome</name>
    <dbReference type="NCBI Taxonomy" id="412755"/>
    <lineage>
        <taxon>unclassified sequences</taxon>
        <taxon>metagenomes</taxon>
        <taxon>ecological metagenomes</taxon>
    </lineage>
</organism>
<proteinExistence type="predicted"/>
<name>A0A0F8XCV8_9ZZZZ</name>
<protein>
    <submittedName>
        <fullName evidence="1">Uncharacterized protein</fullName>
    </submittedName>
</protein>
<gene>
    <name evidence="1" type="ORF">LCGC14_2961740</name>
</gene>
<evidence type="ECO:0000313" key="1">
    <source>
        <dbReference type="EMBL" id="KKK66673.1"/>
    </source>
</evidence>